<name>A0A834P7K3_VESPE</name>
<proteinExistence type="predicted"/>
<sequence>MRKHQSDSWQRENLKEIRFVSDGTIVSKTMEDDVVLKRLTSYDKFPARSNLEATAKADTNGPFEGVLEALHQLLLEYAFGIKAARRSNTPVMGQTRSSAIALGIPLSSAIGLSNRPFLPFYSPPS</sequence>
<keyword evidence="2" id="KW-1185">Reference proteome</keyword>
<organism evidence="1 2">
    <name type="scientific">Vespula pensylvanica</name>
    <name type="common">Western yellow jacket</name>
    <name type="synonym">Wasp</name>
    <dbReference type="NCBI Taxonomy" id="30213"/>
    <lineage>
        <taxon>Eukaryota</taxon>
        <taxon>Metazoa</taxon>
        <taxon>Ecdysozoa</taxon>
        <taxon>Arthropoda</taxon>
        <taxon>Hexapoda</taxon>
        <taxon>Insecta</taxon>
        <taxon>Pterygota</taxon>
        <taxon>Neoptera</taxon>
        <taxon>Endopterygota</taxon>
        <taxon>Hymenoptera</taxon>
        <taxon>Apocrita</taxon>
        <taxon>Aculeata</taxon>
        <taxon>Vespoidea</taxon>
        <taxon>Vespidae</taxon>
        <taxon>Vespinae</taxon>
        <taxon>Vespula</taxon>
    </lineage>
</organism>
<accession>A0A834P7K3</accession>
<evidence type="ECO:0000313" key="1">
    <source>
        <dbReference type="EMBL" id="KAF7429996.1"/>
    </source>
</evidence>
<comment type="caution">
    <text evidence="1">The sequence shown here is derived from an EMBL/GenBank/DDBJ whole genome shotgun (WGS) entry which is preliminary data.</text>
</comment>
<reference evidence="1" key="1">
    <citation type="journal article" date="2020" name="G3 (Bethesda)">
        <title>High-Quality Assemblies for Three Invasive Social Wasps from the &lt;i&gt;Vespula&lt;/i&gt; Genus.</title>
        <authorList>
            <person name="Harrop T.W.R."/>
            <person name="Guhlin J."/>
            <person name="McLaughlin G.M."/>
            <person name="Permina E."/>
            <person name="Stockwell P."/>
            <person name="Gilligan J."/>
            <person name="Le Lec M.F."/>
            <person name="Gruber M.A.M."/>
            <person name="Quinn O."/>
            <person name="Lovegrove M."/>
            <person name="Duncan E.J."/>
            <person name="Remnant E.J."/>
            <person name="Van Eeckhoven J."/>
            <person name="Graham B."/>
            <person name="Knapp R.A."/>
            <person name="Langford K.W."/>
            <person name="Kronenberg Z."/>
            <person name="Press M.O."/>
            <person name="Eacker S.M."/>
            <person name="Wilson-Rankin E.E."/>
            <person name="Purcell J."/>
            <person name="Lester P.J."/>
            <person name="Dearden P.K."/>
        </authorList>
    </citation>
    <scope>NUCLEOTIDE SEQUENCE</scope>
    <source>
        <strain evidence="1">Volc-1</strain>
    </source>
</reference>
<protein>
    <submittedName>
        <fullName evidence="1">Uncharacterized protein</fullName>
    </submittedName>
</protein>
<dbReference type="EMBL" id="JACSDY010000004">
    <property type="protein sequence ID" value="KAF7429996.1"/>
    <property type="molecule type" value="Genomic_DNA"/>
</dbReference>
<dbReference type="Proteomes" id="UP000600918">
    <property type="component" value="Unassembled WGS sequence"/>
</dbReference>
<evidence type="ECO:0000313" key="2">
    <source>
        <dbReference type="Proteomes" id="UP000600918"/>
    </source>
</evidence>
<gene>
    <name evidence="1" type="ORF">H0235_006394</name>
</gene>
<dbReference type="AlphaFoldDB" id="A0A834P7K3"/>